<evidence type="ECO:0000256" key="2">
    <source>
        <dbReference type="ARBA" id="ARBA00023002"/>
    </source>
</evidence>
<dbReference type="InterPro" id="IPR003767">
    <property type="entry name" value="Malate/L-lactate_DH-like"/>
</dbReference>
<gene>
    <name evidence="3" type="ORF">NA2_01714</name>
</gene>
<organism evidence="3 4">
    <name type="scientific">Nitratireductor pacificus pht-3B</name>
    <dbReference type="NCBI Taxonomy" id="391937"/>
    <lineage>
        <taxon>Bacteria</taxon>
        <taxon>Pseudomonadati</taxon>
        <taxon>Pseudomonadota</taxon>
        <taxon>Alphaproteobacteria</taxon>
        <taxon>Hyphomicrobiales</taxon>
        <taxon>Phyllobacteriaceae</taxon>
        <taxon>Nitratireductor</taxon>
    </lineage>
</organism>
<dbReference type="OrthoDB" id="9811519at2"/>
<dbReference type="InterPro" id="IPR043143">
    <property type="entry name" value="Mal/L-sulf/L-lact_DH-like_NADP"/>
</dbReference>
<dbReference type="Proteomes" id="UP000006786">
    <property type="component" value="Unassembled WGS sequence"/>
</dbReference>
<comment type="similarity">
    <text evidence="1">Belongs to the LDH2/MDH2 oxidoreductase family.</text>
</comment>
<dbReference type="eggNOG" id="COG2055">
    <property type="taxonomic scope" value="Bacteria"/>
</dbReference>
<dbReference type="InterPro" id="IPR043144">
    <property type="entry name" value="Mal/L-sulf/L-lact_DH-like_ah"/>
</dbReference>
<dbReference type="RefSeq" id="WP_008593485.1">
    <property type="nucleotide sequence ID" value="NZ_AMRM01000002.1"/>
</dbReference>
<proteinExistence type="inferred from homology"/>
<evidence type="ECO:0000313" key="4">
    <source>
        <dbReference type="Proteomes" id="UP000006786"/>
    </source>
</evidence>
<dbReference type="PATRIC" id="fig|391937.3.peg.355"/>
<sequence>MALLLDAGEVTADVARIFAGAGLGSQAALIVAESLVEADRLGLASHGVMLADMYVARLRAGSVSPETAPAVISDNGTNIVLDGRNGFGVLTADRAMERAVDRARELGAGIVAVRHAFHFGAARRFALAAAERGCLGIAMCNTRPLMPAPGGAERVVGNNPIAIAMPTADATPFVLDMATSEAAMGKIRMAAKSGGKIPATWAVRADGSPTTDPAEAIKGMLLPTAGPKGFGLALMIDLLCGVLSGGAVGQEVQPLYGDPSRPYDCSHLFIAVDVGRFVDPADAANRVRDAAQRIRSGARAPGAERLYTPGEPEWRRREDLGSQVAVEPSVQDALARLADALNVELTTIGKSIA</sequence>
<evidence type="ECO:0000256" key="1">
    <source>
        <dbReference type="ARBA" id="ARBA00006056"/>
    </source>
</evidence>
<keyword evidence="2" id="KW-0560">Oxidoreductase</keyword>
<comment type="caution">
    <text evidence="3">The sequence shown here is derived from an EMBL/GenBank/DDBJ whole genome shotgun (WGS) entry which is preliminary data.</text>
</comment>
<dbReference type="InterPro" id="IPR036111">
    <property type="entry name" value="Mal/L-sulfo/L-lacto_DH-like_sf"/>
</dbReference>
<dbReference type="STRING" id="391937.NA2_01714"/>
<reference evidence="3 4" key="1">
    <citation type="journal article" date="2012" name="J. Bacteriol.">
        <title>Genome Sequence of Nitratireductor pacificus Type Strain pht-3B.</title>
        <authorList>
            <person name="Lai Q."/>
            <person name="Li G."/>
            <person name="Shao Z."/>
        </authorList>
    </citation>
    <scope>NUCLEOTIDE SEQUENCE [LARGE SCALE GENOMIC DNA]</scope>
    <source>
        <strain evidence="4">pht-3B</strain>
    </source>
</reference>
<keyword evidence="4" id="KW-1185">Reference proteome</keyword>
<dbReference type="SUPFAM" id="SSF89733">
    <property type="entry name" value="L-sulfolactate dehydrogenase-like"/>
    <property type="match status" value="1"/>
</dbReference>
<dbReference type="PANTHER" id="PTHR11091:SF0">
    <property type="entry name" value="MALATE DEHYDROGENASE"/>
    <property type="match status" value="1"/>
</dbReference>
<name>K2ME53_9HYPH</name>
<protein>
    <submittedName>
        <fullName evidence="3">Malate/L-lactate dehydrogenase</fullName>
    </submittedName>
</protein>
<accession>K2ME53</accession>
<dbReference type="PANTHER" id="PTHR11091">
    <property type="entry name" value="OXIDOREDUCTASE-RELATED"/>
    <property type="match status" value="1"/>
</dbReference>
<dbReference type="EMBL" id="AMRM01000002">
    <property type="protein sequence ID" value="EKF20461.1"/>
    <property type="molecule type" value="Genomic_DNA"/>
</dbReference>
<dbReference type="Gene3D" id="3.30.1370.60">
    <property type="entry name" value="Hypothetical oxidoreductase yiak, domain 2"/>
    <property type="match status" value="1"/>
</dbReference>
<evidence type="ECO:0000313" key="3">
    <source>
        <dbReference type="EMBL" id="EKF20461.1"/>
    </source>
</evidence>
<dbReference type="GO" id="GO:0016491">
    <property type="term" value="F:oxidoreductase activity"/>
    <property type="evidence" value="ECO:0007669"/>
    <property type="project" value="UniProtKB-KW"/>
</dbReference>
<dbReference type="Pfam" id="PF02615">
    <property type="entry name" value="Ldh_2"/>
    <property type="match status" value="1"/>
</dbReference>
<dbReference type="Gene3D" id="1.10.1530.10">
    <property type="match status" value="1"/>
</dbReference>
<dbReference type="AlphaFoldDB" id="K2ME53"/>